<comment type="caution">
    <text evidence="1">The sequence shown here is derived from an EMBL/GenBank/DDBJ whole genome shotgun (WGS) entry which is preliminary data.</text>
</comment>
<dbReference type="EMBL" id="CAXLJM020000024">
    <property type="protein sequence ID" value="CAL8091893.1"/>
    <property type="molecule type" value="Genomic_DNA"/>
</dbReference>
<keyword evidence="2" id="KW-1185">Reference proteome</keyword>
<evidence type="ECO:0000313" key="2">
    <source>
        <dbReference type="Proteomes" id="UP001642540"/>
    </source>
</evidence>
<sequence>MMLRRVPIDIDGQHFCMLIVDENKTYVRMWLCEIGPKISEGPEVEYCITVPFPSVQVQGNPSVTYKFRNQIFLHGDETGDRFGYLELTKDFLKSVGEVFEDGQVQFRIFIQFMKYES</sequence>
<proteinExistence type="predicted"/>
<organism evidence="1 2">
    <name type="scientific">Orchesella dallaii</name>
    <dbReference type="NCBI Taxonomy" id="48710"/>
    <lineage>
        <taxon>Eukaryota</taxon>
        <taxon>Metazoa</taxon>
        <taxon>Ecdysozoa</taxon>
        <taxon>Arthropoda</taxon>
        <taxon>Hexapoda</taxon>
        <taxon>Collembola</taxon>
        <taxon>Entomobryomorpha</taxon>
        <taxon>Entomobryoidea</taxon>
        <taxon>Orchesellidae</taxon>
        <taxon>Orchesellinae</taxon>
        <taxon>Orchesella</taxon>
    </lineage>
</organism>
<dbReference type="Proteomes" id="UP001642540">
    <property type="component" value="Unassembled WGS sequence"/>
</dbReference>
<evidence type="ECO:0000313" key="1">
    <source>
        <dbReference type="EMBL" id="CAL8091893.1"/>
    </source>
</evidence>
<reference evidence="1 2" key="1">
    <citation type="submission" date="2024-08" db="EMBL/GenBank/DDBJ databases">
        <authorList>
            <person name="Cucini C."/>
            <person name="Frati F."/>
        </authorList>
    </citation>
    <scope>NUCLEOTIDE SEQUENCE [LARGE SCALE GENOMIC DNA]</scope>
</reference>
<name>A0ABP1Q8E1_9HEXA</name>
<accession>A0ABP1Q8E1</accession>
<gene>
    <name evidence="1" type="ORF">ODALV1_LOCUS8060</name>
</gene>
<protein>
    <submittedName>
        <fullName evidence="1">Uncharacterized protein</fullName>
    </submittedName>
</protein>